<evidence type="ECO:0000313" key="4">
    <source>
        <dbReference type="EMBL" id="KIN03338.1"/>
    </source>
</evidence>
<proteinExistence type="inferred from homology"/>
<dbReference type="AlphaFoldDB" id="A0A0C3DMT3"/>
<reference evidence="5" key="2">
    <citation type="submission" date="2015-01" db="EMBL/GenBank/DDBJ databases">
        <title>Evolutionary Origins and Diversification of the Mycorrhizal Mutualists.</title>
        <authorList>
            <consortium name="DOE Joint Genome Institute"/>
            <consortium name="Mycorrhizal Genomics Consortium"/>
            <person name="Kohler A."/>
            <person name="Kuo A."/>
            <person name="Nagy L.G."/>
            <person name="Floudas D."/>
            <person name="Copeland A."/>
            <person name="Barry K.W."/>
            <person name="Cichocki N."/>
            <person name="Veneault-Fourrey C."/>
            <person name="LaButti K."/>
            <person name="Lindquist E.A."/>
            <person name="Lipzen A."/>
            <person name="Lundell T."/>
            <person name="Morin E."/>
            <person name="Murat C."/>
            <person name="Riley R."/>
            <person name="Ohm R."/>
            <person name="Sun H."/>
            <person name="Tunlid A."/>
            <person name="Henrissat B."/>
            <person name="Grigoriev I.V."/>
            <person name="Hibbett D.S."/>
            <person name="Martin F."/>
        </authorList>
    </citation>
    <scope>NUCLEOTIDE SEQUENCE [LARGE SCALE GENOMIC DNA]</scope>
    <source>
        <strain evidence="5">Zn</strain>
    </source>
</reference>
<evidence type="ECO:0000256" key="3">
    <source>
        <dbReference type="ARBA" id="ARBA00023002"/>
    </source>
</evidence>
<dbReference type="InParanoid" id="A0A0C3DMT3"/>
<dbReference type="STRING" id="913774.A0A0C3DMT3"/>
<protein>
    <submittedName>
        <fullName evidence="4">Uncharacterized protein</fullName>
    </submittedName>
</protein>
<dbReference type="EMBL" id="KN832873">
    <property type="protein sequence ID" value="KIN03338.1"/>
    <property type="molecule type" value="Genomic_DNA"/>
</dbReference>
<keyword evidence="3" id="KW-0560">Oxidoreductase</keyword>
<dbReference type="Proteomes" id="UP000054321">
    <property type="component" value="Unassembled WGS sequence"/>
</dbReference>
<reference evidence="4 5" key="1">
    <citation type="submission" date="2014-04" db="EMBL/GenBank/DDBJ databases">
        <authorList>
            <consortium name="DOE Joint Genome Institute"/>
            <person name="Kuo A."/>
            <person name="Martino E."/>
            <person name="Perotto S."/>
            <person name="Kohler A."/>
            <person name="Nagy L.G."/>
            <person name="Floudas D."/>
            <person name="Copeland A."/>
            <person name="Barry K.W."/>
            <person name="Cichocki N."/>
            <person name="Veneault-Fourrey C."/>
            <person name="LaButti K."/>
            <person name="Lindquist E.A."/>
            <person name="Lipzen A."/>
            <person name="Lundell T."/>
            <person name="Morin E."/>
            <person name="Murat C."/>
            <person name="Sun H."/>
            <person name="Tunlid A."/>
            <person name="Henrissat B."/>
            <person name="Grigoriev I.V."/>
            <person name="Hibbett D.S."/>
            <person name="Martin F."/>
            <person name="Nordberg H.P."/>
            <person name="Cantor M.N."/>
            <person name="Hua S.X."/>
        </authorList>
    </citation>
    <scope>NUCLEOTIDE SEQUENCE [LARGE SCALE GENOMIC DNA]</scope>
    <source>
        <strain evidence="4 5">Zn</strain>
    </source>
</reference>
<dbReference type="GO" id="GO:0009688">
    <property type="term" value="P:abscisic acid biosynthetic process"/>
    <property type="evidence" value="ECO:0007669"/>
    <property type="project" value="UniProtKB-ARBA"/>
</dbReference>
<dbReference type="InterPro" id="IPR036291">
    <property type="entry name" value="NAD(P)-bd_dom_sf"/>
</dbReference>
<dbReference type="PANTHER" id="PTHR43639">
    <property type="entry name" value="OXIDOREDUCTASE, SHORT-CHAIN DEHYDROGENASE/REDUCTASE FAMILY (AFU_ORTHOLOGUE AFUA_5G02870)"/>
    <property type="match status" value="1"/>
</dbReference>
<dbReference type="Gene3D" id="3.40.50.720">
    <property type="entry name" value="NAD(P)-binding Rossmann-like Domain"/>
    <property type="match status" value="1"/>
</dbReference>
<gene>
    <name evidence="4" type="ORF">OIDMADRAFT_51307</name>
</gene>
<dbReference type="PANTHER" id="PTHR43639:SF1">
    <property type="entry name" value="SHORT-CHAIN DEHYDROGENASE_REDUCTASE FAMILY PROTEIN"/>
    <property type="match status" value="1"/>
</dbReference>
<dbReference type="GO" id="GO:0016491">
    <property type="term" value="F:oxidoreductase activity"/>
    <property type="evidence" value="ECO:0007669"/>
    <property type="project" value="UniProtKB-KW"/>
</dbReference>
<dbReference type="PRINTS" id="PR00080">
    <property type="entry name" value="SDRFAMILY"/>
</dbReference>
<keyword evidence="5" id="KW-1185">Reference proteome</keyword>
<sequence length="250" mass="26362">MTDLKNKVALVTGSARGIGKMIALRLASRGADIVVNYTRDKASGDATIREIEALGVRALGIQANVAEVSEVKGMFQQALTTFGKVDIVVVNAGVETIDIPLADVTEELYDRLYSINVKGAFFTMQQAAKTVSDHGRIIYIGSTSTDLPVPGISLYGSSKTAPQYLVRVLALELGSRGITVNGVIPTAIDGAGVFTDAGDNTHWRDFVKKSVPMGRMGTVEDVADVTEFFAGKLSSFVSGQNLCVTGGALA</sequence>
<dbReference type="FunFam" id="3.40.50.720:FF:000084">
    <property type="entry name" value="Short-chain dehydrogenase reductase"/>
    <property type="match status" value="1"/>
</dbReference>
<evidence type="ECO:0000256" key="1">
    <source>
        <dbReference type="ARBA" id="ARBA00006484"/>
    </source>
</evidence>
<keyword evidence="2" id="KW-0521">NADP</keyword>
<dbReference type="Pfam" id="PF13561">
    <property type="entry name" value="adh_short_C2"/>
    <property type="match status" value="1"/>
</dbReference>
<accession>A0A0C3DMT3</accession>
<dbReference type="InterPro" id="IPR002347">
    <property type="entry name" value="SDR_fam"/>
</dbReference>
<dbReference type="HOGENOM" id="CLU_010194_1_3_1"/>
<dbReference type="PRINTS" id="PR00081">
    <property type="entry name" value="GDHRDH"/>
</dbReference>
<dbReference type="OrthoDB" id="47007at2759"/>
<organism evidence="4 5">
    <name type="scientific">Oidiodendron maius (strain Zn)</name>
    <dbReference type="NCBI Taxonomy" id="913774"/>
    <lineage>
        <taxon>Eukaryota</taxon>
        <taxon>Fungi</taxon>
        <taxon>Dikarya</taxon>
        <taxon>Ascomycota</taxon>
        <taxon>Pezizomycotina</taxon>
        <taxon>Leotiomycetes</taxon>
        <taxon>Leotiomycetes incertae sedis</taxon>
        <taxon>Myxotrichaceae</taxon>
        <taxon>Oidiodendron</taxon>
    </lineage>
</organism>
<comment type="similarity">
    <text evidence="1">Belongs to the short-chain dehydrogenases/reductases (SDR) family.</text>
</comment>
<name>A0A0C3DMT3_OIDMZ</name>
<evidence type="ECO:0000256" key="2">
    <source>
        <dbReference type="ARBA" id="ARBA00022857"/>
    </source>
</evidence>
<evidence type="ECO:0000313" key="5">
    <source>
        <dbReference type="Proteomes" id="UP000054321"/>
    </source>
</evidence>
<dbReference type="SUPFAM" id="SSF51735">
    <property type="entry name" value="NAD(P)-binding Rossmann-fold domains"/>
    <property type="match status" value="1"/>
</dbReference>